<dbReference type="GO" id="GO:0055085">
    <property type="term" value="P:transmembrane transport"/>
    <property type="evidence" value="ECO:0007669"/>
    <property type="project" value="InterPro"/>
</dbReference>
<protein>
    <submittedName>
        <fullName evidence="9">Carbohydrate ABC transporter permease</fullName>
    </submittedName>
</protein>
<feature type="domain" description="ABC transmembrane type-1" evidence="8">
    <location>
        <begin position="73"/>
        <end position="267"/>
    </location>
</feature>
<dbReference type="GO" id="GO:0005886">
    <property type="term" value="C:plasma membrane"/>
    <property type="evidence" value="ECO:0007669"/>
    <property type="project" value="UniProtKB-SubCell"/>
</dbReference>
<dbReference type="Pfam" id="PF00528">
    <property type="entry name" value="BPD_transp_1"/>
    <property type="match status" value="1"/>
</dbReference>
<dbReference type="InterPro" id="IPR000515">
    <property type="entry name" value="MetI-like"/>
</dbReference>
<keyword evidence="4 7" id="KW-0812">Transmembrane</keyword>
<proteinExistence type="inferred from homology"/>
<keyword evidence="6 7" id="KW-0472">Membrane</keyword>
<evidence type="ECO:0000256" key="7">
    <source>
        <dbReference type="RuleBase" id="RU363032"/>
    </source>
</evidence>
<dbReference type="Gene3D" id="1.10.3720.10">
    <property type="entry name" value="MetI-like"/>
    <property type="match status" value="1"/>
</dbReference>
<evidence type="ECO:0000313" key="10">
    <source>
        <dbReference type="Proteomes" id="UP000650466"/>
    </source>
</evidence>
<dbReference type="RefSeq" id="WP_188178274.1">
    <property type="nucleotide sequence ID" value="NZ_JACVVD010000020.1"/>
</dbReference>
<comment type="subcellular location">
    <subcellularLocation>
        <location evidence="1 7">Cell membrane</location>
        <topology evidence="1 7">Multi-pass membrane protein</topology>
    </subcellularLocation>
</comment>
<dbReference type="CDD" id="cd06261">
    <property type="entry name" value="TM_PBP2"/>
    <property type="match status" value="1"/>
</dbReference>
<keyword evidence="5 7" id="KW-1133">Transmembrane helix</keyword>
<accession>A0A926KX66</accession>
<dbReference type="Proteomes" id="UP000650466">
    <property type="component" value="Unassembled WGS sequence"/>
</dbReference>
<dbReference type="InterPro" id="IPR035906">
    <property type="entry name" value="MetI-like_sf"/>
</dbReference>
<evidence type="ECO:0000259" key="8">
    <source>
        <dbReference type="PROSITE" id="PS50928"/>
    </source>
</evidence>
<evidence type="ECO:0000256" key="5">
    <source>
        <dbReference type="ARBA" id="ARBA00022989"/>
    </source>
</evidence>
<comment type="similarity">
    <text evidence="7">Belongs to the binding-protein-dependent transport system permease family.</text>
</comment>
<feature type="transmembrane region" description="Helical" evidence="7">
    <location>
        <begin position="140"/>
        <end position="161"/>
    </location>
</feature>
<gene>
    <name evidence="9" type="ORF">ICC18_31145</name>
</gene>
<evidence type="ECO:0000256" key="1">
    <source>
        <dbReference type="ARBA" id="ARBA00004651"/>
    </source>
</evidence>
<feature type="transmembrane region" description="Helical" evidence="7">
    <location>
        <begin position="77"/>
        <end position="99"/>
    </location>
</feature>
<feature type="transmembrane region" description="Helical" evidence="7">
    <location>
        <begin position="12"/>
        <end position="34"/>
    </location>
</feature>
<dbReference type="SUPFAM" id="SSF161098">
    <property type="entry name" value="MetI-like"/>
    <property type="match status" value="1"/>
</dbReference>
<feature type="transmembrane region" description="Helical" evidence="7">
    <location>
        <begin position="260"/>
        <end position="279"/>
    </location>
</feature>
<feature type="transmembrane region" description="Helical" evidence="7">
    <location>
        <begin position="182"/>
        <end position="204"/>
    </location>
</feature>
<keyword evidence="3" id="KW-1003">Cell membrane</keyword>
<keyword evidence="2 7" id="KW-0813">Transport</keyword>
<evidence type="ECO:0000256" key="2">
    <source>
        <dbReference type="ARBA" id="ARBA00022448"/>
    </source>
</evidence>
<sequence>MKTSLENKAIDLFSYLFMAIFSIFCIVPFILLIASSLSDEKAVQATGFVLFPKEFSLFAYKVIFQDNAIFNAYKTTITFTVLGTVLCLILTSAMAYALSVKTFTHRNKIAFFVYFTMLFNGGLIPSYLLIAKYLGLRDNILVYILPVLINPFNMFLLRNFFKQIPDSLAESAKIDGANDIYILYKIILPLAKPALATIGLFYGLGFWNEWFTATLYIDNKDLYSLQYLIMKVLREVDFMNQMNEMQGLVMANNIVPANTAKMATAVVTVGPIIFVYPFIQKYFVKGLVVGAVKG</sequence>
<evidence type="ECO:0000313" key="9">
    <source>
        <dbReference type="EMBL" id="MBD0384501.1"/>
    </source>
</evidence>
<dbReference type="PANTHER" id="PTHR43744:SF9">
    <property type="entry name" value="POLYGALACTURONAN_RHAMNOGALACTURONAN TRANSPORT SYSTEM PERMEASE PROTEIN YTCP"/>
    <property type="match status" value="1"/>
</dbReference>
<dbReference type="EMBL" id="JACVVD010000020">
    <property type="protein sequence ID" value="MBD0384501.1"/>
    <property type="molecule type" value="Genomic_DNA"/>
</dbReference>
<dbReference type="AlphaFoldDB" id="A0A926KX66"/>
<dbReference type="PROSITE" id="PS50928">
    <property type="entry name" value="ABC_TM1"/>
    <property type="match status" value="1"/>
</dbReference>
<evidence type="ECO:0000256" key="6">
    <source>
        <dbReference type="ARBA" id="ARBA00023136"/>
    </source>
</evidence>
<keyword evidence="10" id="KW-1185">Reference proteome</keyword>
<feature type="transmembrane region" description="Helical" evidence="7">
    <location>
        <begin position="111"/>
        <end position="134"/>
    </location>
</feature>
<evidence type="ECO:0000256" key="4">
    <source>
        <dbReference type="ARBA" id="ARBA00022692"/>
    </source>
</evidence>
<reference evidence="9" key="1">
    <citation type="submission" date="2020-09" db="EMBL/GenBank/DDBJ databases">
        <title>Draft Genome Sequence of Paenibacillus sp. WST5.</title>
        <authorList>
            <person name="Bao Z."/>
        </authorList>
    </citation>
    <scope>NUCLEOTIDE SEQUENCE</scope>
    <source>
        <strain evidence="9">WST5</strain>
    </source>
</reference>
<evidence type="ECO:0000256" key="3">
    <source>
        <dbReference type="ARBA" id="ARBA00022475"/>
    </source>
</evidence>
<name>A0A926KX66_9BACL</name>
<organism evidence="9 10">
    <name type="scientific">Paenibacillus sedimenti</name>
    <dbReference type="NCBI Taxonomy" id="2770274"/>
    <lineage>
        <taxon>Bacteria</taxon>
        <taxon>Bacillati</taxon>
        <taxon>Bacillota</taxon>
        <taxon>Bacilli</taxon>
        <taxon>Bacillales</taxon>
        <taxon>Paenibacillaceae</taxon>
        <taxon>Paenibacillus</taxon>
    </lineage>
</organism>
<comment type="caution">
    <text evidence="9">The sequence shown here is derived from an EMBL/GenBank/DDBJ whole genome shotgun (WGS) entry which is preliminary data.</text>
</comment>
<dbReference type="PANTHER" id="PTHR43744">
    <property type="entry name" value="ABC TRANSPORTER PERMEASE PROTEIN MG189-RELATED-RELATED"/>
    <property type="match status" value="1"/>
</dbReference>